<gene>
    <name evidence="2" type="ORF">SAMN04490244_104267</name>
</gene>
<dbReference type="EMBL" id="FOGU01000004">
    <property type="protein sequence ID" value="SER98297.1"/>
    <property type="molecule type" value="Genomic_DNA"/>
</dbReference>
<reference evidence="2 3" key="1">
    <citation type="submission" date="2016-10" db="EMBL/GenBank/DDBJ databases">
        <authorList>
            <person name="de Groot N.N."/>
        </authorList>
    </citation>
    <scope>NUCLEOTIDE SEQUENCE [LARGE SCALE GENOMIC DNA]</scope>
    <source>
        <strain evidence="2 3">DSM 23042</strain>
    </source>
</reference>
<dbReference type="STRING" id="641238.SAMN04490244_104267"/>
<dbReference type="Pfam" id="PF11150">
    <property type="entry name" value="DUF2927"/>
    <property type="match status" value="1"/>
</dbReference>
<name>A0A1H9TMM2_9RHOB</name>
<dbReference type="InterPro" id="IPR021323">
    <property type="entry name" value="DUF2927"/>
</dbReference>
<dbReference type="RefSeq" id="WP_092691945.1">
    <property type="nucleotide sequence ID" value="NZ_FOGU01000004.1"/>
</dbReference>
<evidence type="ECO:0008006" key="4">
    <source>
        <dbReference type="Google" id="ProtNLM"/>
    </source>
</evidence>
<evidence type="ECO:0000313" key="3">
    <source>
        <dbReference type="Proteomes" id="UP000198885"/>
    </source>
</evidence>
<feature type="signal peptide" evidence="1">
    <location>
        <begin position="1"/>
        <end position="23"/>
    </location>
</feature>
<dbReference type="Proteomes" id="UP000198885">
    <property type="component" value="Unassembled WGS sequence"/>
</dbReference>
<organism evidence="2 3">
    <name type="scientific">Tranquillimonas rosea</name>
    <dbReference type="NCBI Taxonomy" id="641238"/>
    <lineage>
        <taxon>Bacteria</taxon>
        <taxon>Pseudomonadati</taxon>
        <taxon>Pseudomonadota</taxon>
        <taxon>Alphaproteobacteria</taxon>
        <taxon>Rhodobacterales</taxon>
        <taxon>Roseobacteraceae</taxon>
        <taxon>Tranquillimonas</taxon>
    </lineage>
</organism>
<keyword evidence="1" id="KW-0732">Signal</keyword>
<dbReference type="PROSITE" id="PS51257">
    <property type="entry name" value="PROKAR_LIPOPROTEIN"/>
    <property type="match status" value="1"/>
</dbReference>
<evidence type="ECO:0000256" key="1">
    <source>
        <dbReference type="SAM" id="SignalP"/>
    </source>
</evidence>
<dbReference type="OrthoDB" id="7823193at2"/>
<protein>
    <recommendedName>
        <fullName evidence="4">DUF2927 domain-containing protein</fullName>
    </recommendedName>
</protein>
<proteinExistence type="predicted"/>
<dbReference type="AlphaFoldDB" id="A0A1H9TMM2"/>
<accession>A0A1H9TMM2</accession>
<evidence type="ECO:0000313" key="2">
    <source>
        <dbReference type="EMBL" id="SER98297.1"/>
    </source>
</evidence>
<feature type="chain" id="PRO_5011732442" description="DUF2927 domain-containing protein" evidence="1">
    <location>
        <begin position="24"/>
        <end position="461"/>
    </location>
</feature>
<keyword evidence="3" id="KW-1185">Reference proteome</keyword>
<sequence>MTRRILLSLLVAGAIAACAPSSAPPVAERRMVFTGDLPPMKVPTVGAPHRPAASNHEIVQDFMELSFTLESGRKLPVFTRFEGPVTIRAVGRAQPSLSGDLDRLVTRFRREAGIDIRRVPASRQASITVQSVSRAELQRAVPQAACFVVPRLSSWEEFVNNRRSPQLDWTTLKTRERMAVFIPRDVSPQEVRDCLHEEVAQALGPLNDLYRLTDSVFNDDNFHTVLTGFDMTILRATYSSELHSGMSPSQVRARLPGILARINPAGNRRPTGRRDLETPRDWVGAIETALGPDTTMGKRRAAAGRAVSLARQNGWNDNRMAFSLFALGRLSLADDPELALSSFLKAGTIYAQSPETRLHQAHVAMQLAAFALSSGQPEAAIDLVDTNSTPVAEAGNAALLASLMLVKVEGLEMLGRPAEAQEVRRESLALARYGFGSDDEVRRRAGEIAGLNPVRKGTPAL</sequence>